<dbReference type="GO" id="GO:0030429">
    <property type="term" value="F:kynureninase activity"/>
    <property type="evidence" value="ECO:0007669"/>
    <property type="project" value="InterPro"/>
</dbReference>
<evidence type="ECO:0000259" key="2">
    <source>
        <dbReference type="Pfam" id="PF00266"/>
    </source>
</evidence>
<dbReference type="InterPro" id="IPR015421">
    <property type="entry name" value="PyrdxlP-dep_Trfase_major"/>
</dbReference>
<dbReference type="InterPro" id="IPR010111">
    <property type="entry name" value="Kynureninase"/>
</dbReference>
<keyword evidence="1" id="KW-0663">Pyridoxal phosphate</keyword>
<sequence length="197" mass="22303">MESGAFPSDIYAVKSQLIYHGLNPEKDLIFIQPRINERILRTEDIVKKIDELADELTLIWFAGINYASGQVFDMKSITEAGHKKNILVGFDLAHAIGNIPMDLHKWKVDFATWCTYKYVNAGPGSISGCFIHEKHCKNESIPRFAGWWGHDKKTRFLMGSDFKAIPTAEGWQISNPPVFSMTPLRASLDIFDEIGIK</sequence>
<comment type="caution">
    <text evidence="3">The sequence shown here is derived from an EMBL/GenBank/DDBJ whole genome shotgun (WGS) entry which is preliminary data.</text>
</comment>
<dbReference type="GO" id="GO:0009435">
    <property type="term" value="P:NAD+ biosynthetic process"/>
    <property type="evidence" value="ECO:0007669"/>
    <property type="project" value="InterPro"/>
</dbReference>
<dbReference type="SUPFAM" id="SSF53383">
    <property type="entry name" value="PLP-dependent transferases"/>
    <property type="match status" value="1"/>
</dbReference>
<evidence type="ECO:0000256" key="1">
    <source>
        <dbReference type="ARBA" id="ARBA00022898"/>
    </source>
</evidence>
<reference evidence="3" key="1">
    <citation type="journal article" date="2015" name="Nature">
        <title>Complex archaea that bridge the gap between prokaryotes and eukaryotes.</title>
        <authorList>
            <person name="Spang A."/>
            <person name="Saw J.H."/>
            <person name="Jorgensen S.L."/>
            <person name="Zaremba-Niedzwiedzka K."/>
            <person name="Martijn J."/>
            <person name="Lind A.E."/>
            <person name="van Eijk R."/>
            <person name="Schleper C."/>
            <person name="Guy L."/>
            <person name="Ettema T.J."/>
        </authorList>
    </citation>
    <scope>NUCLEOTIDE SEQUENCE</scope>
</reference>
<dbReference type="PANTHER" id="PTHR14084:SF0">
    <property type="entry name" value="KYNURENINASE"/>
    <property type="match status" value="1"/>
</dbReference>
<feature type="domain" description="Aminotransferase class V" evidence="2">
    <location>
        <begin position="49"/>
        <end position="135"/>
    </location>
</feature>
<dbReference type="EMBL" id="LAZR01027237">
    <property type="protein sequence ID" value="KKL66340.1"/>
    <property type="molecule type" value="Genomic_DNA"/>
</dbReference>
<dbReference type="GO" id="GO:0030170">
    <property type="term" value="F:pyridoxal phosphate binding"/>
    <property type="evidence" value="ECO:0007669"/>
    <property type="project" value="InterPro"/>
</dbReference>
<feature type="non-terminal residue" evidence="3">
    <location>
        <position position="197"/>
    </location>
</feature>
<dbReference type="GO" id="GO:0043420">
    <property type="term" value="P:anthranilate metabolic process"/>
    <property type="evidence" value="ECO:0007669"/>
    <property type="project" value="TreeGrafter"/>
</dbReference>
<dbReference type="GO" id="GO:0005737">
    <property type="term" value="C:cytoplasm"/>
    <property type="evidence" value="ECO:0007669"/>
    <property type="project" value="InterPro"/>
</dbReference>
<gene>
    <name evidence="3" type="ORF">LCGC14_2145940</name>
</gene>
<evidence type="ECO:0000313" key="3">
    <source>
        <dbReference type="EMBL" id="KKL66340.1"/>
    </source>
</evidence>
<dbReference type="PANTHER" id="PTHR14084">
    <property type="entry name" value="KYNURENINASE"/>
    <property type="match status" value="1"/>
</dbReference>
<name>A0A0F9G9U9_9ZZZZ</name>
<dbReference type="InterPro" id="IPR000192">
    <property type="entry name" value="Aminotrans_V_dom"/>
</dbReference>
<accession>A0A0F9G9U9</accession>
<dbReference type="InterPro" id="IPR015424">
    <property type="entry name" value="PyrdxlP-dep_Trfase"/>
</dbReference>
<organism evidence="3">
    <name type="scientific">marine sediment metagenome</name>
    <dbReference type="NCBI Taxonomy" id="412755"/>
    <lineage>
        <taxon>unclassified sequences</taxon>
        <taxon>metagenomes</taxon>
        <taxon>ecological metagenomes</taxon>
    </lineage>
</organism>
<dbReference type="GO" id="GO:0019441">
    <property type="term" value="P:L-tryptophan catabolic process to kynurenine"/>
    <property type="evidence" value="ECO:0007669"/>
    <property type="project" value="TreeGrafter"/>
</dbReference>
<dbReference type="AlphaFoldDB" id="A0A0F9G9U9"/>
<dbReference type="Pfam" id="PF00266">
    <property type="entry name" value="Aminotran_5"/>
    <property type="match status" value="1"/>
</dbReference>
<dbReference type="Gene3D" id="3.40.640.10">
    <property type="entry name" value="Type I PLP-dependent aspartate aminotransferase-like (Major domain)"/>
    <property type="match status" value="1"/>
</dbReference>
<protein>
    <recommendedName>
        <fullName evidence="2">Aminotransferase class V domain-containing protein</fullName>
    </recommendedName>
</protein>
<proteinExistence type="predicted"/>